<keyword evidence="11" id="KW-1185">Reference proteome</keyword>
<dbReference type="AlphaFoldDB" id="A0A436ZYR9"/>
<protein>
    <recommendedName>
        <fullName evidence="7">Mediator of RNA polymerase II transcription subunit 1</fullName>
    </recommendedName>
    <alternativeName>
        <fullName evidence="7">Mediator complex subunit 1</fullName>
    </alternativeName>
</protein>
<evidence type="ECO:0000259" key="9">
    <source>
        <dbReference type="Pfam" id="PF10744"/>
    </source>
</evidence>
<dbReference type="PANTHER" id="PTHR35041:SF4">
    <property type="entry name" value="MEDIATOR OF RNA POLYMERASE II TRANSCRIPTION SUBUNIT 1"/>
    <property type="match status" value="1"/>
</dbReference>
<comment type="similarity">
    <text evidence="2 7">Belongs to the Mediator complex subunit 1 family.</text>
</comment>
<dbReference type="GO" id="GO:0045944">
    <property type="term" value="P:positive regulation of transcription by RNA polymerase II"/>
    <property type="evidence" value="ECO:0007669"/>
    <property type="project" value="UniProtKB-ARBA"/>
</dbReference>
<feature type="compositionally biased region" description="Low complexity" evidence="8">
    <location>
        <begin position="47"/>
        <end position="58"/>
    </location>
</feature>
<dbReference type="Proteomes" id="UP000283090">
    <property type="component" value="Unassembled WGS sequence"/>
</dbReference>
<dbReference type="OrthoDB" id="5310959at2759"/>
<comment type="function">
    <text evidence="7">Component of the Mediator complex, a coactivator involved in the regulated transcription of nearly all RNA polymerase II-dependent genes. Mediator functions as a bridge to convey information from gene-specific regulatory proteins to the basal RNA polymerase II transcription machinery. Mediator is recruited to promoters by direct interactions with regulatory proteins and serves as a scaffold for the assembly of a functional preinitiation complex with RNA polymerase II and the general transcription factors.</text>
</comment>
<evidence type="ECO:0000313" key="10">
    <source>
        <dbReference type="EMBL" id="RVD83895.1"/>
    </source>
</evidence>
<name>A0A436ZYR9_ARTFL</name>
<dbReference type="InterPro" id="IPR019680">
    <property type="entry name" value="Mediator_Med1"/>
</dbReference>
<dbReference type="GO" id="GO:0003712">
    <property type="term" value="F:transcription coregulator activity"/>
    <property type="evidence" value="ECO:0007669"/>
    <property type="project" value="InterPro"/>
</dbReference>
<evidence type="ECO:0000256" key="8">
    <source>
        <dbReference type="SAM" id="MobiDB-lite"/>
    </source>
</evidence>
<keyword evidence="3 7" id="KW-0805">Transcription regulation</keyword>
<comment type="subcellular location">
    <subcellularLocation>
        <location evidence="1 7">Nucleus</location>
    </subcellularLocation>
</comment>
<dbReference type="EMBL" id="SAEB01000007">
    <property type="protein sequence ID" value="RVD83895.1"/>
    <property type="molecule type" value="Genomic_DNA"/>
</dbReference>
<sequence>MNTHTPMAAPPHGGMTPGNLPTFPFSPAVSQALAGSSPHPNLKKSPHSSALAPSLSSSGLQFGSPASSTAGTKYLNSLNSLLGADGSGSGVVVGGGEDKERSKLKKVLKVLKSRPGKISEEGIKRVARRAGMQYHTDSTTLVKGVHTLIISGIIVVVDVDFKGAAVSRVTLSFAETSGPTAEFSDRAAKILENTLISLPSSPPSSSQATNPSTANYSITSSLAQFADNLERFARSDRLSHLPSLNCFSAVTGLYVSMMKIWEKEVVRFGGEVEAMCKGMGRPGMHLRGKVGFCIDYWKERRFISERKEGKGKGREDGKESGKFWRVVIDVDELPNEGYITPVRNSEDWVSDNVLKGSEGLFGTTDTHEIDWIEPPLNNYEPATKSEVLARLNNTRFIAKLDPPVVISLQDEVEILNAAGASTMSQVMPGPLEGVLCPKIKGGKEPPVNGRKVYAGKEKESAEHTYNLNTLRPAYGRVLEEIPFSHPRQLGAIFQILRKYACFSTIFHSAFPEDLSPPSSQPIQQPQQQPDVMDIDDFLSDSIPAKLAVPVDISMNTLPLGYSLIFPYDNESISQIEINILNNAELQILAVNGGVAMAEVESVKKVVEVTEDVGILVEWIRKKGGRDAGGEAMVE</sequence>
<dbReference type="PANTHER" id="PTHR35041">
    <property type="entry name" value="MEDIATOR OF RNA POLYMERASE II TRANSCRIPTION SUBUNIT 1"/>
    <property type="match status" value="1"/>
</dbReference>
<feature type="domain" description="Mediator complex subunit Med1" evidence="9">
    <location>
        <begin position="106"/>
        <end position="510"/>
    </location>
</feature>
<evidence type="ECO:0000256" key="3">
    <source>
        <dbReference type="ARBA" id="ARBA00023015"/>
    </source>
</evidence>
<keyword evidence="4 7" id="KW-0010">Activator</keyword>
<accession>A0A436ZYR9</accession>
<dbReference type="RefSeq" id="XP_067489439.1">
    <property type="nucleotide sequence ID" value="XM_067634960.1"/>
</dbReference>
<evidence type="ECO:0000256" key="5">
    <source>
        <dbReference type="ARBA" id="ARBA00023163"/>
    </source>
</evidence>
<dbReference type="Pfam" id="PF10744">
    <property type="entry name" value="Med1"/>
    <property type="match status" value="1"/>
</dbReference>
<feature type="region of interest" description="Disordered" evidence="8">
    <location>
        <begin position="1"/>
        <end position="63"/>
    </location>
</feature>
<gene>
    <name evidence="10" type="ORF">DFL_005667</name>
</gene>
<evidence type="ECO:0000256" key="2">
    <source>
        <dbReference type="ARBA" id="ARBA00006210"/>
    </source>
</evidence>
<evidence type="ECO:0000313" key="11">
    <source>
        <dbReference type="Proteomes" id="UP000283090"/>
    </source>
</evidence>
<keyword evidence="5 7" id="KW-0804">Transcription</keyword>
<proteinExistence type="inferred from homology"/>
<evidence type="ECO:0000256" key="4">
    <source>
        <dbReference type="ARBA" id="ARBA00023159"/>
    </source>
</evidence>
<evidence type="ECO:0000256" key="6">
    <source>
        <dbReference type="ARBA" id="ARBA00023242"/>
    </source>
</evidence>
<organism evidence="10 11">
    <name type="scientific">Arthrobotrys flagrans</name>
    <name type="common">Nematode-trapping fungus</name>
    <name type="synonym">Trichothecium flagrans</name>
    <dbReference type="NCBI Taxonomy" id="97331"/>
    <lineage>
        <taxon>Eukaryota</taxon>
        <taxon>Fungi</taxon>
        <taxon>Dikarya</taxon>
        <taxon>Ascomycota</taxon>
        <taxon>Pezizomycotina</taxon>
        <taxon>Orbiliomycetes</taxon>
        <taxon>Orbiliales</taxon>
        <taxon>Orbiliaceae</taxon>
        <taxon>Arthrobotrys</taxon>
    </lineage>
</organism>
<dbReference type="GO" id="GO:0016592">
    <property type="term" value="C:mediator complex"/>
    <property type="evidence" value="ECO:0007669"/>
    <property type="project" value="InterPro"/>
</dbReference>
<keyword evidence="6 7" id="KW-0539">Nucleus</keyword>
<dbReference type="VEuPathDB" id="FungiDB:DFL_005667"/>
<dbReference type="GeneID" id="93587978"/>
<comment type="caution">
    <text evidence="10">The sequence shown here is derived from an EMBL/GenBank/DDBJ whole genome shotgun (WGS) entry which is preliminary data.</text>
</comment>
<evidence type="ECO:0000256" key="7">
    <source>
        <dbReference type="RuleBase" id="RU364059"/>
    </source>
</evidence>
<evidence type="ECO:0000256" key="1">
    <source>
        <dbReference type="ARBA" id="ARBA00004123"/>
    </source>
</evidence>
<dbReference type="STRING" id="97331.A0A436ZYR9"/>
<reference evidence="10 11" key="1">
    <citation type="submission" date="2019-01" db="EMBL/GenBank/DDBJ databases">
        <title>Intercellular communication is required for trap formation in the nematode-trapping fungus Duddingtonia flagrans.</title>
        <authorList>
            <person name="Youssar L."/>
            <person name="Wernet V."/>
            <person name="Hensel N."/>
            <person name="Hildebrandt H.-G."/>
            <person name="Fischer R."/>
        </authorList>
    </citation>
    <scope>NUCLEOTIDE SEQUENCE [LARGE SCALE GENOMIC DNA]</scope>
    <source>
        <strain evidence="10 11">CBS H-5679</strain>
    </source>
</reference>